<dbReference type="RefSeq" id="WP_191142811.1">
    <property type="nucleotide sequence ID" value="NZ_JACXAH010000041.1"/>
</dbReference>
<sequence length="196" mass="22883">MNQLLGKRVRSVLIGLLTGFLLLTCIPAISHGTDFPEEKLGKVQLEGMWEEVRLQRYLDLENGYVFYYDLERLKRVEDEQKAKFVPIHPLPEPYPEVSLTIERVDLSPQELTSRKYEELVSSYGEVENPREIEDPNGWFLFAHGEDWDSEVLEYYIVSDGKKGSYLITSKFFVSAYEGWGQRLHAMVKEFMIIPQR</sequence>
<gene>
    <name evidence="1" type="ORF">IC620_16015</name>
</gene>
<accession>A0A926NBH4</accession>
<evidence type="ECO:0000313" key="1">
    <source>
        <dbReference type="EMBL" id="MBD1373851.1"/>
    </source>
</evidence>
<reference evidence="1" key="1">
    <citation type="submission" date="2020-09" db="EMBL/GenBank/DDBJ databases">
        <title>A novel bacterium of genus Hazenella, isolated from South China Sea.</title>
        <authorList>
            <person name="Huang H."/>
            <person name="Mo K."/>
            <person name="Hu Y."/>
        </authorList>
    </citation>
    <scope>NUCLEOTIDE SEQUENCE</scope>
    <source>
        <strain evidence="1">IB182357</strain>
    </source>
</reference>
<proteinExistence type="predicted"/>
<evidence type="ECO:0000313" key="2">
    <source>
        <dbReference type="Proteomes" id="UP000661691"/>
    </source>
</evidence>
<organism evidence="1 2">
    <name type="scientific">Polycladospora coralii</name>
    <dbReference type="NCBI Taxonomy" id="2771432"/>
    <lineage>
        <taxon>Bacteria</taxon>
        <taxon>Bacillati</taxon>
        <taxon>Bacillota</taxon>
        <taxon>Bacilli</taxon>
        <taxon>Bacillales</taxon>
        <taxon>Thermoactinomycetaceae</taxon>
        <taxon>Polycladospora</taxon>
    </lineage>
</organism>
<dbReference type="EMBL" id="JACXAH010000041">
    <property type="protein sequence ID" value="MBD1373851.1"/>
    <property type="molecule type" value="Genomic_DNA"/>
</dbReference>
<comment type="caution">
    <text evidence="1">The sequence shown here is derived from an EMBL/GenBank/DDBJ whole genome shotgun (WGS) entry which is preliminary data.</text>
</comment>
<protein>
    <submittedName>
        <fullName evidence="1">Uncharacterized protein</fullName>
    </submittedName>
</protein>
<dbReference type="Proteomes" id="UP000661691">
    <property type="component" value="Unassembled WGS sequence"/>
</dbReference>
<dbReference type="AlphaFoldDB" id="A0A926NBH4"/>
<keyword evidence="2" id="KW-1185">Reference proteome</keyword>
<name>A0A926NBH4_9BACL</name>